<evidence type="ECO:0000259" key="3">
    <source>
        <dbReference type="PROSITE" id="PS50994"/>
    </source>
</evidence>
<keyword evidence="5" id="KW-1185">Reference proteome</keyword>
<dbReference type="EMBL" id="FUEG01000033">
    <property type="protein sequence ID" value="SJL16094.1"/>
    <property type="molecule type" value="Genomic_DNA"/>
</dbReference>
<keyword evidence="1" id="KW-0694">RNA-binding</keyword>
<organism evidence="4 5">
    <name type="scientific">Armillaria ostoyae</name>
    <name type="common">Armillaria root rot fungus</name>
    <dbReference type="NCBI Taxonomy" id="47428"/>
    <lineage>
        <taxon>Eukaryota</taxon>
        <taxon>Fungi</taxon>
        <taxon>Dikarya</taxon>
        <taxon>Basidiomycota</taxon>
        <taxon>Agaricomycotina</taxon>
        <taxon>Agaricomycetes</taxon>
        <taxon>Agaricomycetidae</taxon>
        <taxon>Agaricales</taxon>
        <taxon>Marasmiineae</taxon>
        <taxon>Physalacriaceae</taxon>
        <taxon>Armillaria</taxon>
    </lineage>
</organism>
<reference evidence="5" key="1">
    <citation type="journal article" date="2017" name="Nat. Ecol. Evol.">
        <title>Genome expansion and lineage-specific genetic innovations in the forest pathogenic fungi Armillaria.</title>
        <authorList>
            <person name="Sipos G."/>
            <person name="Prasanna A.N."/>
            <person name="Walter M.C."/>
            <person name="O'Connor E."/>
            <person name="Balint B."/>
            <person name="Krizsan K."/>
            <person name="Kiss B."/>
            <person name="Hess J."/>
            <person name="Varga T."/>
            <person name="Slot J."/>
            <person name="Riley R."/>
            <person name="Boka B."/>
            <person name="Rigling D."/>
            <person name="Barry K."/>
            <person name="Lee J."/>
            <person name="Mihaltcheva S."/>
            <person name="LaButti K."/>
            <person name="Lipzen A."/>
            <person name="Waldron R."/>
            <person name="Moloney N.M."/>
            <person name="Sperisen C."/>
            <person name="Kredics L."/>
            <person name="Vagvoelgyi C."/>
            <person name="Patrignani A."/>
            <person name="Fitzpatrick D."/>
            <person name="Nagy I."/>
            <person name="Doyle S."/>
            <person name="Anderson J.B."/>
            <person name="Grigoriev I.V."/>
            <person name="Gueldener U."/>
            <person name="Muensterkoetter M."/>
            <person name="Nagy L.G."/>
        </authorList>
    </citation>
    <scope>NUCLEOTIDE SEQUENCE [LARGE SCALE GENOMIC DNA]</scope>
    <source>
        <strain evidence="5">C18/9</strain>
    </source>
</reference>
<dbReference type="STRING" id="47428.A0A284S503"/>
<dbReference type="GO" id="GO:0003723">
    <property type="term" value="F:RNA binding"/>
    <property type="evidence" value="ECO:0007669"/>
    <property type="project" value="UniProtKB-KW"/>
</dbReference>
<protein>
    <recommendedName>
        <fullName evidence="3">Integrase catalytic domain-containing protein</fullName>
    </recommendedName>
</protein>
<feature type="compositionally biased region" description="Polar residues" evidence="2">
    <location>
        <begin position="396"/>
        <end position="407"/>
    </location>
</feature>
<feature type="domain" description="Integrase catalytic" evidence="3">
    <location>
        <begin position="8"/>
        <end position="167"/>
    </location>
</feature>
<dbReference type="SUPFAM" id="SSF53098">
    <property type="entry name" value="Ribonuclease H-like"/>
    <property type="match status" value="1"/>
</dbReference>
<sequence length="407" mass="45802">MLRIPPSVTQMPSLFQKVHCDTMIMSPASNKCKYIVHARDSLSSWPEARALQNENAKAIAIWFFEDVICRWGYPYEIVTDNGGPWVAVIQWLKDKYGITGIRITPYNSQANGKIERGHWDLRQALFKATSGNSRKWCYFLPHVLWADRITIKRGTGCSPYFMALGAHPIVPLDVVEATWLVKPLSGILSTADLIGLRAKALAKHAQHVMEMRQKVSKNKLDTVLRYQCEHKATIVDYDFKPGRLVLMRNTRVEDSLDSKMEPRYLGPLVVIRRTKGGSYVLAELDGSIVGGTVAQFRVIPYHARHSVELPKKIHDLIDVSPQTLKELVDSDESVPTEYHYRTLGKKLYGVDRVRLQQSDTSGSDSDDSASEAEGYPQLNDNDSNSEEDDEVPITSRLRSSKTAIGDG</sequence>
<evidence type="ECO:0000313" key="5">
    <source>
        <dbReference type="Proteomes" id="UP000219338"/>
    </source>
</evidence>
<dbReference type="AlphaFoldDB" id="A0A284S503"/>
<dbReference type="PANTHER" id="PTHR37984">
    <property type="entry name" value="PROTEIN CBG26694"/>
    <property type="match status" value="1"/>
</dbReference>
<dbReference type="Proteomes" id="UP000219338">
    <property type="component" value="Unassembled WGS sequence"/>
</dbReference>
<dbReference type="PANTHER" id="PTHR37984:SF5">
    <property type="entry name" value="PROTEIN NYNRIN-LIKE"/>
    <property type="match status" value="1"/>
</dbReference>
<evidence type="ECO:0000313" key="4">
    <source>
        <dbReference type="EMBL" id="SJL16094.1"/>
    </source>
</evidence>
<feature type="compositionally biased region" description="Low complexity" evidence="2">
    <location>
        <begin position="371"/>
        <end position="382"/>
    </location>
</feature>
<dbReference type="InterPro" id="IPR050951">
    <property type="entry name" value="Retrovirus_Pol_polyprotein"/>
</dbReference>
<accession>A0A284S503</accession>
<feature type="region of interest" description="Disordered" evidence="2">
    <location>
        <begin position="357"/>
        <end position="407"/>
    </location>
</feature>
<dbReference type="GO" id="GO:0005634">
    <property type="term" value="C:nucleus"/>
    <property type="evidence" value="ECO:0007669"/>
    <property type="project" value="UniProtKB-ARBA"/>
</dbReference>
<proteinExistence type="predicted"/>
<dbReference type="InterPro" id="IPR036397">
    <property type="entry name" value="RNaseH_sf"/>
</dbReference>
<dbReference type="InterPro" id="IPR012337">
    <property type="entry name" value="RNaseH-like_sf"/>
</dbReference>
<gene>
    <name evidence="4" type="ORF">ARMOST_19612</name>
</gene>
<dbReference type="OrthoDB" id="1304661at2759"/>
<dbReference type="OMA" id="GRGHEHI"/>
<dbReference type="InterPro" id="IPR001584">
    <property type="entry name" value="Integrase_cat-core"/>
</dbReference>
<name>A0A284S503_ARMOS</name>
<dbReference type="PROSITE" id="PS50994">
    <property type="entry name" value="INTEGRASE"/>
    <property type="match status" value="1"/>
</dbReference>
<evidence type="ECO:0000256" key="2">
    <source>
        <dbReference type="SAM" id="MobiDB-lite"/>
    </source>
</evidence>
<dbReference type="GO" id="GO:0015074">
    <property type="term" value="P:DNA integration"/>
    <property type="evidence" value="ECO:0007669"/>
    <property type="project" value="InterPro"/>
</dbReference>
<dbReference type="Gene3D" id="3.30.420.10">
    <property type="entry name" value="Ribonuclease H-like superfamily/Ribonuclease H"/>
    <property type="match status" value="1"/>
</dbReference>
<evidence type="ECO:0000256" key="1">
    <source>
        <dbReference type="ARBA" id="ARBA00022884"/>
    </source>
</evidence>